<reference evidence="2" key="1">
    <citation type="submission" date="2021-01" db="EMBL/GenBank/DDBJ databases">
        <title>Modified the classification status of verrucomicrobia.</title>
        <authorList>
            <person name="Feng X."/>
        </authorList>
    </citation>
    <scope>NUCLEOTIDE SEQUENCE</scope>
    <source>
        <strain evidence="2">KCTC 12986</strain>
    </source>
</reference>
<evidence type="ECO:0000256" key="1">
    <source>
        <dbReference type="SAM" id="SignalP"/>
    </source>
</evidence>
<protein>
    <submittedName>
        <fullName evidence="2">DNRLRE domain-containing protein</fullName>
    </submittedName>
</protein>
<name>A0A934VMU0_9BACT</name>
<accession>A0A934VMU0</accession>
<dbReference type="Proteomes" id="UP000604083">
    <property type="component" value="Unassembled WGS sequence"/>
</dbReference>
<comment type="caution">
    <text evidence="2">The sequence shown here is derived from an EMBL/GenBank/DDBJ whole genome shotgun (WGS) entry which is preliminary data.</text>
</comment>
<evidence type="ECO:0000313" key="3">
    <source>
        <dbReference type="Proteomes" id="UP000604083"/>
    </source>
</evidence>
<dbReference type="NCBIfam" id="NF033679">
    <property type="entry name" value="DNRLRE_dom"/>
    <property type="match status" value="2"/>
</dbReference>
<dbReference type="AlphaFoldDB" id="A0A934VMU0"/>
<dbReference type="EMBL" id="JAENIO010000024">
    <property type="protein sequence ID" value="MBK1834451.1"/>
    <property type="molecule type" value="Genomic_DNA"/>
</dbReference>
<evidence type="ECO:0000313" key="2">
    <source>
        <dbReference type="EMBL" id="MBK1834451.1"/>
    </source>
</evidence>
<gene>
    <name evidence="2" type="ORF">JIN78_10305</name>
</gene>
<feature type="chain" id="PRO_5037689153" evidence="1">
    <location>
        <begin position="18"/>
        <end position="436"/>
    </location>
</feature>
<keyword evidence="3" id="KW-1185">Reference proteome</keyword>
<organism evidence="2 3">
    <name type="scientific">Roseibacillus ishigakijimensis</name>
    <dbReference type="NCBI Taxonomy" id="454146"/>
    <lineage>
        <taxon>Bacteria</taxon>
        <taxon>Pseudomonadati</taxon>
        <taxon>Verrucomicrobiota</taxon>
        <taxon>Verrucomicrobiia</taxon>
        <taxon>Verrucomicrobiales</taxon>
        <taxon>Verrucomicrobiaceae</taxon>
        <taxon>Roseibacillus</taxon>
    </lineage>
</organism>
<sequence length="436" mass="46030">MKTTLFSTLLISLGASSLPGALSEVTYSLQEGEDGYAGSAQLRIRANGDVNDGAAVDTGHPDPSQRQTFYLDGGFDAESNRADMLFRFENALADLPAGAVITQARFELTTSDVTTSNPSGGTFNVYRLTNGFDPGSTTYANLSAAGGVQMGESADMLSGSFSGMTANGTTVSADVTRIVQSWVNGDPVHGFGVRSDRSNDGWSVETVSSSQTSGRPKLVISYTTDPVQLHEYQQGKNGYAGGRHALISSNSPTEMVATAAQVFLDGSDGDQSYDDPYLLAFDGVENDIAGQQVELGELTLVTGFASSAADSGGPYTIHQLLLPFDQSTVVYDDFAGDVTAMMAANQIGPAVAAFTGMSDTEVVTADVSAILQNWADGEANYGFYIAADGTSNGWQIFSNDDPEFAPYLRIITSQIPEPSTTLFAAMALVPLLRRRR</sequence>
<feature type="signal peptide" evidence="1">
    <location>
        <begin position="1"/>
        <end position="17"/>
    </location>
</feature>
<dbReference type="RefSeq" id="WP_200391887.1">
    <property type="nucleotide sequence ID" value="NZ_JAENIO010000024.1"/>
</dbReference>
<proteinExistence type="predicted"/>
<keyword evidence="1" id="KW-0732">Signal</keyword>